<dbReference type="KEGG" id="ftj:FTUN_1227"/>
<dbReference type="RefSeq" id="WP_171469868.1">
    <property type="nucleotide sequence ID" value="NZ_CP053452.2"/>
</dbReference>
<keyword evidence="2" id="KW-1185">Reference proteome</keyword>
<name>A0A6M5YKA5_9BACT</name>
<proteinExistence type="predicted"/>
<dbReference type="AlphaFoldDB" id="A0A6M5YKA5"/>
<accession>A0A6M5YKA5</accession>
<protein>
    <submittedName>
        <fullName evidence="1">Uncharacterized protein</fullName>
    </submittedName>
</protein>
<organism evidence="1 2">
    <name type="scientific">Frigoriglobus tundricola</name>
    <dbReference type="NCBI Taxonomy" id="2774151"/>
    <lineage>
        <taxon>Bacteria</taxon>
        <taxon>Pseudomonadati</taxon>
        <taxon>Planctomycetota</taxon>
        <taxon>Planctomycetia</taxon>
        <taxon>Gemmatales</taxon>
        <taxon>Gemmataceae</taxon>
        <taxon>Frigoriglobus</taxon>
    </lineage>
</organism>
<evidence type="ECO:0000313" key="1">
    <source>
        <dbReference type="EMBL" id="QJW93716.1"/>
    </source>
</evidence>
<sequence>MNTFERDGISFRYPLDWRAETEEDADGGWSVTVSSPDTAFFLASLQPEASDAGDLADQALDSLKEVYSELDFENVTETICGLPAVGSNADFLTADTAVICRVRGIDTFAGPLLLLAQVSEFDRERNDPVLRAIVKSLDVDTDR</sequence>
<gene>
    <name evidence="1" type="ORF">FTUN_1227</name>
</gene>
<reference evidence="2" key="1">
    <citation type="submission" date="2020-05" db="EMBL/GenBank/DDBJ databases">
        <title>Frigoriglobus tundricola gen. nov., sp. nov., a psychrotolerant cellulolytic planctomycete of the family Gemmataceae with two divergent copies of 16S rRNA gene.</title>
        <authorList>
            <person name="Kulichevskaya I.S."/>
            <person name="Ivanova A.A."/>
            <person name="Naumoff D.G."/>
            <person name="Beletsky A.V."/>
            <person name="Rijpstra W.I.C."/>
            <person name="Sinninghe Damste J.S."/>
            <person name="Mardanov A.V."/>
            <person name="Ravin N.V."/>
            <person name="Dedysh S.N."/>
        </authorList>
    </citation>
    <scope>NUCLEOTIDE SEQUENCE [LARGE SCALE GENOMIC DNA]</scope>
    <source>
        <strain evidence="2">PL17</strain>
    </source>
</reference>
<evidence type="ECO:0000313" key="2">
    <source>
        <dbReference type="Proteomes" id="UP000503447"/>
    </source>
</evidence>
<dbReference type="EMBL" id="CP053452">
    <property type="protein sequence ID" value="QJW93716.1"/>
    <property type="molecule type" value="Genomic_DNA"/>
</dbReference>
<dbReference type="Proteomes" id="UP000503447">
    <property type="component" value="Chromosome"/>
</dbReference>